<geneLocation type="plasmid" evidence="1 2">
    <name>unnamed1</name>
</geneLocation>
<protein>
    <recommendedName>
        <fullName evidence="3">Sugar phosphate isomerase/epimerase</fullName>
    </recommendedName>
</protein>
<dbReference type="Proteomes" id="UP000177515">
    <property type="component" value="Plasmid unnamed1"/>
</dbReference>
<organism evidence="1 2">
    <name type="scientific">Cupriavidus malaysiensis</name>
    <dbReference type="NCBI Taxonomy" id="367825"/>
    <lineage>
        <taxon>Bacteria</taxon>
        <taxon>Pseudomonadati</taxon>
        <taxon>Pseudomonadota</taxon>
        <taxon>Betaproteobacteria</taxon>
        <taxon>Burkholderiales</taxon>
        <taxon>Burkholderiaceae</taxon>
        <taxon>Cupriavidus</taxon>
    </lineage>
</organism>
<evidence type="ECO:0000313" key="2">
    <source>
        <dbReference type="Proteomes" id="UP000177515"/>
    </source>
</evidence>
<dbReference type="SUPFAM" id="SSF51658">
    <property type="entry name" value="Xylose isomerase-like"/>
    <property type="match status" value="1"/>
</dbReference>
<sequence length="243" mass="27011">MSGAMEQACRGMWEPLFGELSVTHVQLAPQIRTVLDLEVADKLKLDHPNTRFRLHANVRVTEKFTLADLAGFERHMDWFKAAADVSRALGATAYTAHAGRRAEASLARALRYARQCADLFGCPVGIEGGYPDRAGAQLVSSWAEYRAVFESGVPYAIDLSHVHILSEASGERQETLLAEMLACERCIEVHVSDNDGLRDTHEICAEPPWWHSSLDHVNASAIVFSEGRHRGRTTGEYVPRQRT</sequence>
<dbReference type="EMBL" id="CP017756">
    <property type="protein sequence ID" value="AOZ11219.1"/>
    <property type="molecule type" value="Genomic_DNA"/>
</dbReference>
<accession>A0ABM6FGX7</accession>
<keyword evidence="1" id="KW-0614">Plasmid</keyword>
<gene>
    <name evidence="1" type="ORF">BKK80_34700</name>
</gene>
<keyword evidence="2" id="KW-1185">Reference proteome</keyword>
<dbReference type="InterPro" id="IPR036237">
    <property type="entry name" value="Xyl_isomerase-like_sf"/>
</dbReference>
<dbReference type="Gene3D" id="3.20.20.150">
    <property type="entry name" value="Divalent-metal-dependent TIM barrel enzymes"/>
    <property type="match status" value="1"/>
</dbReference>
<name>A0ABM6FGX7_9BURK</name>
<evidence type="ECO:0000313" key="1">
    <source>
        <dbReference type="EMBL" id="AOZ11219.1"/>
    </source>
</evidence>
<reference evidence="1 2" key="1">
    <citation type="submission" date="2016-10" db="EMBL/GenBank/DDBJ databases">
        <title>Complete genome sequences of three Cupriavidus strains isolated from various Malaysian environments.</title>
        <authorList>
            <person name="Abdullah A.A.-A."/>
            <person name="Shafie N.A.H."/>
            <person name="Lau N.S."/>
        </authorList>
    </citation>
    <scope>NUCLEOTIDE SEQUENCE [LARGE SCALE GENOMIC DNA]</scope>
    <source>
        <strain evidence="1 2">USMAA1020</strain>
        <plasmid evidence="1 2">unnamed1</plasmid>
    </source>
</reference>
<proteinExistence type="predicted"/>
<evidence type="ECO:0008006" key="3">
    <source>
        <dbReference type="Google" id="ProtNLM"/>
    </source>
</evidence>